<dbReference type="GO" id="GO:0030983">
    <property type="term" value="F:mismatched DNA binding"/>
    <property type="evidence" value="ECO:0007669"/>
    <property type="project" value="InterPro"/>
</dbReference>
<keyword evidence="7" id="KW-1185">Reference proteome</keyword>
<organism evidence="6 7">
    <name type="scientific">Candida oxycetoniae</name>
    <dbReference type="NCBI Taxonomy" id="497107"/>
    <lineage>
        <taxon>Eukaryota</taxon>
        <taxon>Fungi</taxon>
        <taxon>Dikarya</taxon>
        <taxon>Ascomycota</taxon>
        <taxon>Saccharomycotina</taxon>
        <taxon>Pichiomycetes</taxon>
        <taxon>Debaryomycetaceae</taxon>
        <taxon>Candida/Lodderomyces clade</taxon>
        <taxon>Candida</taxon>
    </lineage>
</organism>
<dbReference type="InterPro" id="IPR036890">
    <property type="entry name" value="HATPase_C_sf"/>
</dbReference>
<protein>
    <submittedName>
        <fullName evidence="6">MLH3</fullName>
    </submittedName>
</protein>
<dbReference type="AlphaFoldDB" id="A0AAI9SUQ3"/>
<dbReference type="InterPro" id="IPR042121">
    <property type="entry name" value="MutL_C_regsub"/>
</dbReference>
<dbReference type="GO" id="GO:0006298">
    <property type="term" value="P:mismatch repair"/>
    <property type="evidence" value="ECO:0007669"/>
    <property type="project" value="InterPro"/>
</dbReference>
<dbReference type="RefSeq" id="XP_049178988.1">
    <property type="nucleotide sequence ID" value="XM_049325366.1"/>
</dbReference>
<evidence type="ECO:0000313" key="6">
    <source>
        <dbReference type="EMBL" id="KAI3403241.2"/>
    </source>
</evidence>
<evidence type="ECO:0000256" key="3">
    <source>
        <dbReference type="SAM" id="MobiDB-lite"/>
    </source>
</evidence>
<dbReference type="GO" id="GO:0061982">
    <property type="term" value="P:meiosis I cell cycle process"/>
    <property type="evidence" value="ECO:0007669"/>
    <property type="project" value="UniProtKB-ARBA"/>
</dbReference>
<dbReference type="PANTHER" id="PTHR10073">
    <property type="entry name" value="DNA MISMATCH REPAIR PROTEIN MLH, PMS, MUTL"/>
    <property type="match status" value="1"/>
</dbReference>
<evidence type="ECO:0000259" key="5">
    <source>
        <dbReference type="SMART" id="SM01340"/>
    </source>
</evidence>
<dbReference type="Gene3D" id="3.30.230.10">
    <property type="match status" value="1"/>
</dbReference>
<evidence type="ECO:0000259" key="4">
    <source>
        <dbReference type="SMART" id="SM00853"/>
    </source>
</evidence>
<dbReference type="GO" id="GO:0005524">
    <property type="term" value="F:ATP binding"/>
    <property type="evidence" value="ECO:0007669"/>
    <property type="project" value="InterPro"/>
</dbReference>
<comment type="caution">
    <text evidence="6">The sequence shown here is derived from an EMBL/GenBank/DDBJ whole genome shotgun (WGS) entry which is preliminary data.</text>
</comment>
<accession>A0AAI9SUQ3</accession>
<dbReference type="Gene3D" id="3.30.1370.100">
    <property type="entry name" value="MutL, C-terminal domain, regulatory subdomain"/>
    <property type="match status" value="1"/>
</dbReference>
<keyword evidence="2" id="KW-0227">DNA damage</keyword>
<dbReference type="Proteomes" id="UP001202479">
    <property type="component" value="Unassembled WGS sequence"/>
</dbReference>
<dbReference type="PANTHER" id="PTHR10073:SF47">
    <property type="entry name" value="DNA MISMATCH REPAIR PROTEIN MLH3"/>
    <property type="match status" value="1"/>
</dbReference>
<dbReference type="Gene3D" id="3.30.1540.20">
    <property type="entry name" value="MutL, C-terminal domain, dimerisation subdomain"/>
    <property type="match status" value="1"/>
</dbReference>
<feature type="compositionally biased region" description="Low complexity" evidence="3">
    <location>
        <begin position="680"/>
        <end position="694"/>
    </location>
</feature>
<dbReference type="SMART" id="SM01340">
    <property type="entry name" value="DNA_mis_repair"/>
    <property type="match status" value="1"/>
</dbReference>
<feature type="domain" description="MutL C-terminal dimerisation" evidence="4">
    <location>
        <begin position="458"/>
        <end position="624"/>
    </location>
</feature>
<feature type="domain" description="DNA mismatch repair protein S5" evidence="5">
    <location>
        <begin position="252"/>
        <end position="369"/>
    </location>
</feature>
<dbReference type="InterPro" id="IPR042120">
    <property type="entry name" value="MutL_C_dimsub"/>
</dbReference>
<dbReference type="InterPro" id="IPR038973">
    <property type="entry name" value="MutL/Mlh/Pms-like"/>
</dbReference>
<dbReference type="InterPro" id="IPR014790">
    <property type="entry name" value="MutL_C"/>
</dbReference>
<dbReference type="InterPro" id="IPR037198">
    <property type="entry name" value="MutL_C_sf"/>
</dbReference>
<evidence type="ECO:0000256" key="2">
    <source>
        <dbReference type="ARBA" id="ARBA00022763"/>
    </source>
</evidence>
<feature type="region of interest" description="Disordered" evidence="3">
    <location>
        <begin position="379"/>
        <end position="417"/>
    </location>
</feature>
<dbReference type="GO" id="GO:0140664">
    <property type="term" value="F:ATP-dependent DNA damage sensor activity"/>
    <property type="evidence" value="ECO:0007669"/>
    <property type="project" value="InterPro"/>
</dbReference>
<sequence length="694" mass="78531">MPTIRKLDDHVISQINTHLELTSIDTILDRLLTESLNRNSTRILINVDLISPSLYLHDDGEVYNPAQLESIPSSSSKSHGPNPSLYAISAVSDFSIISKCQTYNCAYEVKLSDTSLVAQMYTTRQDKKSGLLERKSHLPVEPAGTKNSFGNLPVEPAGTKNLFGNLPVEPADGTIYSVKNLFGNLPVRKEQLRSTPQYKILNKIKTAILSRLLNVSSSVHLTLSVLNQQCLQFQPKCIVNLKQSNCVYEQLLGDIFGIDIGFTSIKAAYEGYKVSGVIGLRAVNSKAHQYVFVNNRLISLTNKVASVFNEIFISSSFFSQDVSPTKSTGKIFYKFPCFLINVKCDNKQNFQEEPYSWSVIVNIISKLFNKFVSLGEPPRNENETKRFTFSPSPIKPKSDNSKSSGSTSEKEIKISRQGLAPQTELNRFPCDENHHYVVPLDKSVRFEKFQLRSGKYRIIRQIENKFILLLLYDNENTLVVLDQHASDERVKVECMIQQFVKIMRGNPGLRLAKSLMLTISNDEIQFFKQYMSNFKLFGVEYDITDCDSLAIIKLPEILLSKVGNDAEFIRDVLLQHCYDLNNKVKNQTFNLDDWFAASHNLPKAILDIITSKACRSAIMFGDKLDEQEMSRLIENLSRCRLPFQCAHGRPSVVPLARIVQESAHYRHYRHYRAERDSGATSTTPTLSTLSSRAR</sequence>
<dbReference type="InterPro" id="IPR013507">
    <property type="entry name" value="DNA_mismatch_S5_2-like"/>
</dbReference>
<feature type="region of interest" description="Disordered" evidence="3">
    <location>
        <begin position="673"/>
        <end position="694"/>
    </location>
</feature>
<dbReference type="GO" id="GO:0016887">
    <property type="term" value="F:ATP hydrolysis activity"/>
    <property type="evidence" value="ECO:0007669"/>
    <property type="project" value="InterPro"/>
</dbReference>
<evidence type="ECO:0000313" key="7">
    <source>
        <dbReference type="Proteomes" id="UP001202479"/>
    </source>
</evidence>
<dbReference type="SUPFAM" id="SSF118116">
    <property type="entry name" value="DNA mismatch repair protein MutL"/>
    <property type="match status" value="1"/>
</dbReference>
<comment type="similarity">
    <text evidence="1">Belongs to the DNA mismatch repair MutL/HexB family.</text>
</comment>
<name>A0AAI9SUQ3_9ASCO</name>
<evidence type="ECO:0000256" key="1">
    <source>
        <dbReference type="ARBA" id="ARBA00006082"/>
    </source>
</evidence>
<proteinExistence type="inferred from homology"/>
<dbReference type="InterPro" id="IPR014721">
    <property type="entry name" value="Ribsml_uS5_D2-typ_fold_subgr"/>
</dbReference>
<gene>
    <name evidence="6" type="ORF">KGF56_003976</name>
</gene>
<dbReference type="SMART" id="SM00853">
    <property type="entry name" value="MutL_C"/>
    <property type="match status" value="1"/>
</dbReference>
<dbReference type="GO" id="GO:0032300">
    <property type="term" value="C:mismatch repair complex"/>
    <property type="evidence" value="ECO:0007669"/>
    <property type="project" value="InterPro"/>
</dbReference>
<dbReference type="Pfam" id="PF08676">
    <property type="entry name" value="MutL_C"/>
    <property type="match status" value="1"/>
</dbReference>
<dbReference type="EMBL" id="JAHUZD010000132">
    <property type="protein sequence ID" value="KAI3403241.2"/>
    <property type="molecule type" value="Genomic_DNA"/>
</dbReference>
<reference evidence="6" key="1">
    <citation type="journal article" date="2022" name="DNA Res.">
        <title>Genome analysis of five recently described species of the CUG-Ser clade uncovers Candida theae as a new hybrid lineage with pathogenic potential in the Candida parapsilosis species complex.</title>
        <authorList>
            <person name="Mixao V."/>
            <person name="Del Olmo V."/>
            <person name="Hegedusova E."/>
            <person name="Saus E."/>
            <person name="Pryszcz L."/>
            <person name="Cillingova A."/>
            <person name="Nosek J."/>
            <person name="Gabaldon T."/>
        </authorList>
    </citation>
    <scope>NUCLEOTIDE SEQUENCE</scope>
    <source>
        <strain evidence="6">CBS 10844</strain>
    </source>
</reference>
<dbReference type="GeneID" id="73381591"/>
<dbReference type="Gene3D" id="3.30.565.10">
    <property type="entry name" value="Histidine kinase-like ATPase, C-terminal domain"/>
    <property type="match status" value="1"/>
</dbReference>